<accession>A0A653BFV3</accession>
<sequence length="335" mass="38115">MSKQVSDVSLSSLTQSAVTETPACRNPRFMETRNIVLDPGQSRNIQFQDNHQPSNFVVPYPEAFRNVSVTHRDEQHSSLYDEPIDLSRKDGFIDAYYSRFCVKNEEPSKEDQAANILQHQASQICLDFEKKRRRKNNTLSIYGTSIIIDENQPASFSPEKQAEILKAACSLFSKRTRTLYQWMYPNVPKQQVKIAVANCWQSLGQSEKDFYVSQVLGRFGFHTTNLMVNPQLHTIKELPPELPKPPPVIQPRRNTGELQKAISSISVPQHNKPMLGLNGCGTVKVPMKRRKTALRGGSSKRKFIISANSEDFQDDPELSQELEKFAVKFNLSNIQ</sequence>
<protein>
    <submittedName>
        <fullName evidence="1">Uncharacterized protein</fullName>
    </submittedName>
</protein>
<reference evidence="1 2" key="1">
    <citation type="submission" date="2019-01" db="EMBL/GenBank/DDBJ databases">
        <authorList>
            <person name="Sayadi A."/>
        </authorList>
    </citation>
    <scope>NUCLEOTIDE SEQUENCE [LARGE SCALE GENOMIC DNA]</scope>
</reference>
<gene>
    <name evidence="1" type="ORF">CALMAC_LOCUS272</name>
</gene>
<evidence type="ECO:0000313" key="1">
    <source>
        <dbReference type="EMBL" id="VEN33885.1"/>
    </source>
</evidence>
<dbReference type="AlphaFoldDB" id="A0A653BFV3"/>
<dbReference type="Proteomes" id="UP000410492">
    <property type="component" value="Unassembled WGS sequence"/>
</dbReference>
<name>A0A653BFV3_CALMS</name>
<dbReference type="EMBL" id="CAACVG010000286">
    <property type="protein sequence ID" value="VEN33885.1"/>
    <property type="molecule type" value="Genomic_DNA"/>
</dbReference>
<organism evidence="1 2">
    <name type="scientific">Callosobruchus maculatus</name>
    <name type="common">Southern cowpea weevil</name>
    <name type="synonym">Pulse bruchid</name>
    <dbReference type="NCBI Taxonomy" id="64391"/>
    <lineage>
        <taxon>Eukaryota</taxon>
        <taxon>Metazoa</taxon>
        <taxon>Ecdysozoa</taxon>
        <taxon>Arthropoda</taxon>
        <taxon>Hexapoda</taxon>
        <taxon>Insecta</taxon>
        <taxon>Pterygota</taxon>
        <taxon>Neoptera</taxon>
        <taxon>Endopterygota</taxon>
        <taxon>Coleoptera</taxon>
        <taxon>Polyphaga</taxon>
        <taxon>Cucujiformia</taxon>
        <taxon>Chrysomeloidea</taxon>
        <taxon>Chrysomelidae</taxon>
        <taxon>Bruchinae</taxon>
        <taxon>Bruchini</taxon>
        <taxon>Callosobruchus</taxon>
    </lineage>
</organism>
<proteinExistence type="predicted"/>
<evidence type="ECO:0000313" key="2">
    <source>
        <dbReference type="Proteomes" id="UP000410492"/>
    </source>
</evidence>
<keyword evidence="2" id="KW-1185">Reference proteome</keyword>
<dbReference type="OrthoDB" id="6575115at2759"/>